<reference evidence="2 3" key="1">
    <citation type="submission" date="2018-03" db="EMBL/GenBank/DDBJ databases">
        <title>Adhaeribacter sp. HMF7605 Genome sequencing and assembly.</title>
        <authorList>
            <person name="Kang H."/>
            <person name="Kang J."/>
            <person name="Cha I."/>
            <person name="Kim H."/>
            <person name="Joh K."/>
        </authorList>
    </citation>
    <scope>NUCLEOTIDE SEQUENCE [LARGE SCALE GENOMIC DNA]</scope>
    <source>
        <strain evidence="2 3">HMF7605</strain>
    </source>
</reference>
<proteinExistence type="predicted"/>
<accession>A0A2T2YE86</accession>
<name>A0A2T2YE86_9BACT</name>
<gene>
    <name evidence="2" type="ORF">AHMF7605_09650</name>
</gene>
<evidence type="ECO:0000259" key="1">
    <source>
        <dbReference type="Pfam" id="PF14730"/>
    </source>
</evidence>
<dbReference type="Pfam" id="PF14730">
    <property type="entry name" value="DUF4468"/>
    <property type="match status" value="1"/>
</dbReference>
<evidence type="ECO:0000313" key="3">
    <source>
        <dbReference type="Proteomes" id="UP000240357"/>
    </source>
</evidence>
<protein>
    <recommendedName>
        <fullName evidence="1">DUF4468 domain-containing protein</fullName>
    </recommendedName>
</protein>
<feature type="domain" description="DUF4468" evidence="1">
    <location>
        <begin position="37"/>
        <end position="122"/>
    </location>
</feature>
<dbReference type="AlphaFoldDB" id="A0A2T2YE86"/>
<dbReference type="OrthoDB" id="894059at2"/>
<dbReference type="Proteomes" id="UP000240357">
    <property type="component" value="Unassembled WGS sequence"/>
</dbReference>
<dbReference type="EMBL" id="PYFT01000001">
    <property type="protein sequence ID" value="PSR53768.1"/>
    <property type="molecule type" value="Genomic_DNA"/>
</dbReference>
<dbReference type="RefSeq" id="WP_106928727.1">
    <property type="nucleotide sequence ID" value="NZ_PYFT01000001.1"/>
</dbReference>
<sequence length="187" mass="21668">MSILTRVKLFWLIFFLLPVNLIAQFLPRDITSGKFYYSEEVLVKDGPQQDLYHRAKSWFASLGQNKKTLRQDDSVNGMVIGDIRSIISVFDGHQNQKFKLGYTVHVQLTDDRYWLSLTDFQLQNLSLLKESGSAKETPINNQPLEAWLKPQSQVNLKDKEPIYMKGLENAVYKSIFTQLKDLKAHML</sequence>
<dbReference type="Gene3D" id="3.30.530.80">
    <property type="match status" value="1"/>
</dbReference>
<dbReference type="InterPro" id="IPR027823">
    <property type="entry name" value="DUF4468"/>
</dbReference>
<keyword evidence="3" id="KW-1185">Reference proteome</keyword>
<comment type="caution">
    <text evidence="2">The sequence shown here is derived from an EMBL/GenBank/DDBJ whole genome shotgun (WGS) entry which is preliminary data.</text>
</comment>
<evidence type="ECO:0000313" key="2">
    <source>
        <dbReference type="EMBL" id="PSR53768.1"/>
    </source>
</evidence>
<organism evidence="2 3">
    <name type="scientific">Adhaeribacter arboris</name>
    <dbReference type="NCBI Taxonomy" id="2072846"/>
    <lineage>
        <taxon>Bacteria</taxon>
        <taxon>Pseudomonadati</taxon>
        <taxon>Bacteroidota</taxon>
        <taxon>Cytophagia</taxon>
        <taxon>Cytophagales</taxon>
        <taxon>Hymenobacteraceae</taxon>
        <taxon>Adhaeribacter</taxon>
    </lineage>
</organism>